<dbReference type="PANTHER" id="PTHR21381:SF3">
    <property type="entry name" value="SGC REGION PROTEIN SGCQ-RELATED"/>
    <property type="match status" value="1"/>
</dbReference>
<keyword evidence="3" id="KW-1185">Reference proteome</keyword>
<dbReference type="InterPro" id="IPR005137">
    <property type="entry name" value="BtpA"/>
</dbReference>
<gene>
    <name evidence="2" type="ORF">SAMN02745172_02273</name>
</gene>
<dbReference type="STRING" id="1123029.SAMN02745172_02273"/>
<evidence type="ECO:0008006" key="4">
    <source>
        <dbReference type="Google" id="ProtNLM"/>
    </source>
</evidence>
<dbReference type="InterPro" id="IPR011060">
    <property type="entry name" value="RibuloseP-bd_barrel"/>
</dbReference>
<dbReference type="NCBIfam" id="TIGR00259">
    <property type="entry name" value="thylakoid_BtpA"/>
    <property type="match status" value="1"/>
</dbReference>
<dbReference type="PANTHER" id="PTHR21381">
    <property type="entry name" value="ZGC:162297"/>
    <property type="match status" value="1"/>
</dbReference>
<organism evidence="2 3">
    <name type="scientific">Pseudoxanthobacter soli DSM 19599</name>
    <dbReference type="NCBI Taxonomy" id="1123029"/>
    <lineage>
        <taxon>Bacteria</taxon>
        <taxon>Pseudomonadati</taxon>
        <taxon>Pseudomonadota</taxon>
        <taxon>Alphaproteobacteria</taxon>
        <taxon>Hyphomicrobiales</taxon>
        <taxon>Segnochrobactraceae</taxon>
        <taxon>Pseudoxanthobacter</taxon>
    </lineage>
</organism>
<evidence type="ECO:0000313" key="2">
    <source>
        <dbReference type="EMBL" id="SHO65628.1"/>
    </source>
</evidence>
<dbReference type="OrthoDB" id="9791357at2"/>
<dbReference type="RefSeq" id="WP_073628687.1">
    <property type="nucleotide sequence ID" value="NZ_FRXO01000004.1"/>
</dbReference>
<evidence type="ECO:0000313" key="3">
    <source>
        <dbReference type="Proteomes" id="UP000186406"/>
    </source>
</evidence>
<reference evidence="2 3" key="1">
    <citation type="submission" date="2016-12" db="EMBL/GenBank/DDBJ databases">
        <authorList>
            <person name="Song W.-J."/>
            <person name="Kurnit D.M."/>
        </authorList>
    </citation>
    <scope>NUCLEOTIDE SEQUENCE [LARGE SCALE GENOMIC DNA]</scope>
    <source>
        <strain evidence="2 3">DSM 19599</strain>
    </source>
</reference>
<dbReference type="Proteomes" id="UP000186406">
    <property type="component" value="Unassembled WGS sequence"/>
</dbReference>
<name>A0A1M7ZL67_9HYPH</name>
<protein>
    <recommendedName>
        <fullName evidence="4">Membrane complex biogenesis protein, BtpA family</fullName>
    </recommendedName>
</protein>
<dbReference type="Pfam" id="PF03437">
    <property type="entry name" value="BtpA"/>
    <property type="match status" value="1"/>
</dbReference>
<dbReference type="SUPFAM" id="SSF51366">
    <property type="entry name" value="Ribulose-phoshate binding barrel"/>
    <property type="match status" value="1"/>
</dbReference>
<proteinExistence type="inferred from homology"/>
<sequence>MTAPKVLPTKPDTLADLFPVKKPVIGVIHLKALPGAPRYRGEPVRDVYAAAAADARVLAAGGVDGIIVENASDMPFSRPEHIGPETVAALTAACLEVRAAVETPIGITCVANGVIPALAIAKAVGARWVRANQWVNAYVANEGIMNGPAPEAMRYRSRIGAHDVAIFADVHVKFGAHAITSDRSITEQATDAEWFDADVLIATGTRTGSPTEPREVEEVRAGTNLPVIVGSGLAPEQVPDLFAVADGAIIGQWLKVDGRWWNPVDPARVERLMNAVARVRGAS</sequence>
<evidence type="ECO:0000256" key="1">
    <source>
        <dbReference type="ARBA" id="ARBA00006007"/>
    </source>
</evidence>
<accession>A0A1M7ZL67</accession>
<comment type="similarity">
    <text evidence="1">Belongs to the BtpA family.</text>
</comment>
<dbReference type="AlphaFoldDB" id="A0A1M7ZL67"/>
<dbReference type="PIRSF" id="PIRSF005956">
    <property type="entry name" value="BtpA"/>
    <property type="match status" value="1"/>
</dbReference>
<dbReference type="EMBL" id="FRXO01000004">
    <property type="protein sequence ID" value="SHO65628.1"/>
    <property type="molecule type" value="Genomic_DNA"/>
</dbReference>